<comment type="caution">
    <text evidence="5">The sequence shown here is derived from an EMBL/GenBank/DDBJ whole genome shotgun (WGS) entry which is preliminary data.</text>
</comment>
<dbReference type="PANTHER" id="PTHR23355">
    <property type="entry name" value="RIBONUCLEASE"/>
    <property type="match status" value="1"/>
</dbReference>
<feature type="non-terminal residue" evidence="5">
    <location>
        <position position="1"/>
    </location>
</feature>
<dbReference type="GO" id="GO:0003723">
    <property type="term" value="F:RNA binding"/>
    <property type="evidence" value="ECO:0007669"/>
    <property type="project" value="InterPro"/>
</dbReference>
<dbReference type="EMBL" id="BKCJ011132822">
    <property type="protein sequence ID" value="GFC91625.1"/>
    <property type="molecule type" value="Genomic_DNA"/>
</dbReference>
<sequence>GRREGVIVEVVSRAHETVVGRYFEESGIGFVVPDNPKIQQEVLVTPGRNASAKVGQFVEVKITHWPTPRFQPQGDVVEVVGNYMAPGMEIDVALRTYDIPHLSNGLCSLNPLVDRLAMVCEMTISKTGEMTDYVFYEAVIHSHARLTYNKVSSILEHPKSAEAKQLRGEYGEVVPHLKQL</sequence>
<dbReference type="AlphaFoldDB" id="A0A699S2J7"/>
<dbReference type="GO" id="GO:0004527">
    <property type="term" value="F:exonuclease activity"/>
    <property type="evidence" value="ECO:0007669"/>
    <property type="project" value="UniProtKB-KW"/>
</dbReference>
<evidence type="ECO:0000313" key="5">
    <source>
        <dbReference type="EMBL" id="GFC91625.1"/>
    </source>
</evidence>
<dbReference type="GO" id="GO:0004540">
    <property type="term" value="F:RNA nuclease activity"/>
    <property type="evidence" value="ECO:0007669"/>
    <property type="project" value="InterPro"/>
</dbReference>
<name>A0A699S2J7_TANCI</name>
<evidence type="ECO:0000256" key="2">
    <source>
        <dbReference type="ARBA" id="ARBA00022801"/>
    </source>
</evidence>
<keyword evidence="3" id="KW-0269">Exonuclease</keyword>
<reference evidence="5" key="1">
    <citation type="journal article" date="2019" name="Sci. Rep.">
        <title>Draft genome of Tanacetum cinerariifolium, the natural source of mosquito coil.</title>
        <authorList>
            <person name="Yamashiro T."/>
            <person name="Shiraishi A."/>
            <person name="Satake H."/>
            <person name="Nakayama K."/>
        </authorList>
    </citation>
    <scope>NUCLEOTIDE SEQUENCE</scope>
</reference>
<organism evidence="5">
    <name type="scientific">Tanacetum cinerariifolium</name>
    <name type="common">Dalmatian daisy</name>
    <name type="synonym">Chrysanthemum cinerariifolium</name>
    <dbReference type="NCBI Taxonomy" id="118510"/>
    <lineage>
        <taxon>Eukaryota</taxon>
        <taxon>Viridiplantae</taxon>
        <taxon>Streptophyta</taxon>
        <taxon>Embryophyta</taxon>
        <taxon>Tracheophyta</taxon>
        <taxon>Spermatophyta</taxon>
        <taxon>Magnoliopsida</taxon>
        <taxon>eudicotyledons</taxon>
        <taxon>Gunneridae</taxon>
        <taxon>Pentapetalae</taxon>
        <taxon>asterids</taxon>
        <taxon>campanulids</taxon>
        <taxon>Asterales</taxon>
        <taxon>Asteraceae</taxon>
        <taxon>Asteroideae</taxon>
        <taxon>Anthemideae</taxon>
        <taxon>Anthemidinae</taxon>
        <taxon>Tanacetum</taxon>
    </lineage>
</organism>
<dbReference type="GO" id="GO:0006402">
    <property type="term" value="P:mRNA catabolic process"/>
    <property type="evidence" value="ECO:0007669"/>
    <property type="project" value="TreeGrafter"/>
</dbReference>
<protein>
    <recommendedName>
        <fullName evidence="4">RNase II/RNase R cold shock domain-containing protein</fullName>
    </recommendedName>
</protein>
<evidence type="ECO:0000256" key="3">
    <source>
        <dbReference type="ARBA" id="ARBA00022839"/>
    </source>
</evidence>
<dbReference type="Pfam" id="PF17876">
    <property type="entry name" value="CSD2"/>
    <property type="match status" value="1"/>
</dbReference>
<proteinExistence type="predicted"/>
<gene>
    <name evidence="5" type="ORF">Tci_863595</name>
</gene>
<accession>A0A699S2J7</accession>
<feature type="domain" description="RNase II/RNase R cold shock" evidence="4">
    <location>
        <begin position="30"/>
        <end position="101"/>
    </location>
</feature>
<dbReference type="InterPro" id="IPR012340">
    <property type="entry name" value="NA-bd_OB-fold"/>
</dbReference>
<dbReference type="InterPro" id="IPR040476">
    <property type="entry name" value="CSD2"/>
</dbReference>
<dbReference type="InterPro" id="IPR050180">
    <property type="entry name" value="RNR_Ribonuclease"/>
</dbReference>
<evidence type="ECO:0000256" key="1">
    <source>
        <dbReference type="ARBA" id="ARBA00022722"/>
    </source>
</evidence>
<evidence type="ECO:0000259" key="4">
    <source>
        <dbReference type="Pfam" id="PF17876"/>
    </source>
</evidence>
<keyword evidence="1" id="KW-0540">Nuclease</keyword>
<feature type="non-terminal residue" evidence="5">
    <location>
        <position position="180"/>
    </location>
</feature>
<dbReference type="SUPFAM" id="SSF50249">
    <property type="entry name" value="Nucleic acid-binding proteins"/>
    <property type="match status" value="1"/>
</dbReference>
<dbReference type="PANTHER" id="PTHR23355:SF9">
    <property type="entry name" value="DIS3-LIKE EXONUCLEASE 2"/>
    <property type="match status" value="1"/>
</dbReference>
<dbReference type="GO" id="GO:0005829">
    <property type="term" value="C:cytosol"/>
    <property type="evidence" value="ECO:0007669"/>
    <property type="project" value="TreeGrafter"/>
</dbReference>
<keyword evidence="2" id="KW-0378">Hydrolase</keyword>